<dbReference type="EMBL" id="UGOB01000001">
    <property type="protein sequence ID" value="STX42049.1"/>
    <property type="molecule type" value="Genomic_DNA"/>
</dbReference>
<proteinExistence type="predicted"/>
<dbReference type="RefSeq" id="WP_058497932.1">
    <property type="nucleotide sequence ID" value="NZ_CAAAHW010000018.1"/>
</dbReference>
<evidence type="ECO:0000313" key="1">
    <source>
        <dbReference type="EMBL" id="KTD14481.1"/>
    </source>
</evidence>
<dbReference type="EMBL" id="LNYE01000006">
    <property type="protein sequence ID" value="KTD14481.1"/>
    <property type="molecule type" value="Genomic_DNA"/>
</dbReference>
<dbReference type="Pfam" id="PF06035">
    <property type="entry name" value="Peptidase_C93"/>
    <property type="match status" value="1"/>
</dbReference>
<evidence type="ECO:0000313" key="2">
    <source>
        <dbReference type="EMBL" id="STX42049.1"/>
    </source>
</evidence>
<dbReference type="PANTHER" id="PTHR39327">
    <property type="match status" value="1"/>
</dbReference>
<organism evidence="2 4">
    <name type="scientific">Legionella gratiana</name>
    <dbReference type="NCBI Taxonomy" id="45066"/>
    <lineage>
        <taxon>Bacteria</taxon>
        <taxon>Pseudomonadati</taxon>
        <taxon>Pseudomonadota</taxon>
        <taxon>Gammaproteobacteria</taxon>
        <taxon>Legionellales</taxon>
        <taxon>Legionellaceae</taxon>
        <taxon>Legionella</taxon>
    </lineage>
</organism>
<evidence type="ECO:0000313" key="4">
    <source>
        <dbReference type="Proteomes" id="UP000254476"/>
    </source>
</evidence>
<accession>A0A378J3G3</accession>
<dbReference type="AlphaFoldDB" id="A0A378J3G3"/>
<name>A0A378J3G3_9GAMM</name>
<dbReference type="InterPro" id="IPR010319">
    <property type="entry name" value="Transglutaminase-like_Cys_pept"/>
</dbReference>
<dbReference type="PANTHER" id="PTHR39327:SF1">
    <property type="entry name" value="BLR5470 PROTEIN"/>
    <property type="match status" value="1"/>
</dbReference>
<dbReference type="STRING" id="45066.Lgra_0512"/>
<gene>
    <name evidence="1" type="ORF">Lgra_0512</name>
    <name evidence="2" type="ORF">NCTC12388_00498</name>
</gene>
<keyword evidence="3" id="KW-1185">Reference proteome</keyword>
<dbReference type="Gene3D" id="3.10.620.30">
    <property type="match status" value="1"/>
</dbReference>
<dbReference type="Proteomes" id="UP000254476">
    <property type="component" value="Unassembled WGS sequence"/>
</dbReference>
<dbReference type="Proteomes" id="UP000054691">
    <property type="component" value="Unassembled WGS sequence"/>
</dbReference>
<evidence type="ECO:0000313" key="3">
    <source>
        <dbReference type="Proteomes" id="UP000054691"/>
    </source>
</evidence>
<reference evidence="1 3" key="1">
    <citation type="submission" date="2015-11" db="EMBL/GenBank/DDBJ databases">
        <title>Genomic analysis of 38 Legionella species identifies large and diverse effector repertoires.</title>
        <authorList>
            <person name="Burstein D."/>
            <person name="Amaro F."/>
            <person name="Zusman T."/>
            <person name="Lifshitz Z."/>
            <person name="Cohen O."/>
            <person name="Gilbert J.A."/>
            <person name="Pupko T."/>
            <person name="Shuman H.A."/>
            <person name="Segal G."/>
        </authorList>
    </citation>
    <scope>NUCLEOTIDE SEQUENCE [LARGE SCALE GENOMIC DNA]</scope>
    <source>
        <strain evidence="1 3">Lyon 8420412</strain>
    </source>
</reference>
<protein>
    <submittedName>
        <fullName evidence="2">Periplasmic protein</fullName>
    </submittedName>
</protein>
<reference evidence="2 4" key="2">
    <citation type="submission" date="2018-06" db="EMBL/GenBank/DDBJ databases">
        <authorList>
            <consortium name="Pathogen Informatics"/>
            <person name="Doyle S."/>
        </authorList>
    </citation>
    <scope>NUCLEOTIDE SEQUENCE [LARGE SCALE GENOMIC DNA]</scope>
    <source>
        <strain evidence="2 4">NCTC12388</strain>
    </source>
</reference>
<sequence length="198" mass="22425">MSYSAPALLNIEIIAKQEQAQSGAIKRRFHSWRVLIENSKNKSIQVQLKRVNDFFNQFEFQSDSNYQGQEDYWKAPDEFVLDGGGDCEDFSIAKYFTLLAIGVPTKQLRITYVKSIKLNQAHMVLAYYPQPIADPLVLDNLVSDILPASKRADLVPIYSFNGEGLWLAKTAGKKDKPIGNATGLSKWRQVLEHMQKGK</sequence>